<gene>
    <name evidence="5" type="ORF">E2986_00663</name>
</gene>
<name>A0A833R7Q5_9HYME</name>
<dbReference type="GO" id="GO:0034553">
    <property type="term" value="P:mitochondrial respiratory chain complex II assembly"/>
    <property type="evidence" value="ECO:0007669"/>
    <property type="project" value="TreeGrafter"/>
</dbReference>
<dbReference type="EMBL" id="WNWW01000586">
    <property type="protein sequence ID" value="KAF3423139.1"/>
    <property type="molecule type" value="Genomic_DNA"/>
</dbReference>
<comment type="subunit">
    <text evidence="4">Interacts with the flavoprotein subunit within the SDH catalytic dimer.</text>
</comment>
<dbReference type="Gene3D" id="1.10.150.250">
    <property type="entry name" value="Flavinator of succinate dehydrogenase"/>
    <property type="match status" value="1"/>
</dbReference>
<dbReference type="PANTHER" id="PTHR12469:SF2">
    <property type="entry name" value="SUCCINATE DEHYDROGENASE ASSEMBLY FACTOR 2, MITOCHONDRIAL"/>
    <property type="match status" value="1"/>
</dbReference>
<evidence type="ECO:0000313" key="6">
    <source>
        <dbReference type="Proteomes" id="UP000655588"/>
    </source>
</evidence>
<evidence type="ECO:0000313" key="5">
    <source>
        <dbReference type="EMBL" id="KAF3423139.1"/>
    </source>
</evidence>
<dbReference type="AlphaFoldDB" id="A0A833R7Q5"/>
<dbReference type="GO" id="GO:0006121">
    <property type="term" value="P:mitochondrial electron transport, succinate to ubiquinone"/>
    <property type="evidence" value="ECO:0007669"/>
    <property type="project" value="UniProtKB-UniRule"/>
</dbReference>
<proteinExistence type="inferred from homology"/>
<comment type="subcellular location">
    <subcellularLocation>
        <location evidence="1 4">Mitochondrion matrix</location>
    </subcellularLocation>
</comment>
<reference evidence="5" key="1">
    <citation type="submission" date="2019-11" db="EMBL/GenBank/DDBJ databases">
        <title>The nuclear and mitochondrial genomes of Frieseomelitta varia - a highly eusocial stingless bee (Meliponini) with a permanently sterile worker caste.</title>
        <authorList>
            <person name="Freitas F.C.P."/>
            <person name="Lourenco A.P."/>
            <person name="Nunes F.M.F."/>
            <person name="Paschoal A.R."/>
            <person name="Abreu F.C.P."/>
            <person name="Barbin F.O."/>
            <person name="Bataglia L."/>
            <person name="Cardoso-Junior C.A.M."/>
            <person name="Cervoni M.S."/>
            <person name="Silva S.R."/>
            <person name="Dalarmi F."/>
            <person name="Del Lama M.A."/>
            <person name="Depintor T.S."/>
            <person name="Ferreira K.M."/>
            <person name="Goria P.S."/>
            <person name="Jaskot M.C."/>
            <person name="Lago D.C."/>
            <person name="Luna-Lucena D."/>
            <person name="Moda L.M."/>
            <person name="Nascimento L."/>
            <person name="Pedrino M."/>
            <person name="Rabico F.O."/>
            <person name="Sanches F.C."/>
            <person name="Santos D.E."/>
            <person name="Santos C.G."/>
            <person name="Vieira J."/>
            <person name="Lopes T.F."/>
            <person name="Barchuk A.R."/>
            <person name="Hartfelder K."/>
            <person name="Simoes Z.L.P."/>
            <person name="Bitondi M.M.G."/>
            <person name="Pinheiro D.G."/>
        </authorList>
    </citation>
    <scope>NUCLEOTIDE SEQUENCE</scope>
    <source>
        <strain evidence="5">USP_RPSP 00005682</strain>
        <tissue evidence="5">Whole individual</tissue>
    </source>
</reference>
<evidence type="ECO:0000256" key="3">
    <source>
        <dbReference type="ARBA" id="ARBA00023186"/>
    </source>
</evidence>
<protein>
    <recommendedName>
        <fullName evidence="4">Succinate dehydrogenase assembly factor 2, mitochondrial</fullName>
        <shortName evidence="4">SDH assembly factor 2</shortName>
        <shortName evidence="4">SDHAF2</shortName>
    </recommendedName>
</protein>
<dbReference type="Pfam" id="PF03937">
    <property type="entry name" value="Sdh5"/>
    <property type="match status" value="1"/>
</dbReference>
<evidence type="ECO:0000256" key="2">
    <source>
        <dbReference type="ARBA" id="ARBA00023128"/>
    </source>
</evidence>
<organism evidence="5 6">
    <name type="scientific">Frieseomelitta varia</name>
    <dbReference type="NCBI Taxonomy" id="561572"/>
    <lineage>
        <taxon>Eukaryota</taxon>
        <taxon>Metazoa</taxon>
        <taxon>Ecdysozoa</taxon>
        <taxon>Arthropoda</taxon>
        <taxon>Hexapoda</taxon>
        <taxon>Insecta</taxon>
        <taxon>Pterygota</taxon>
        <taxon>Neoptera</taxon>
        <taxon>Endopterygota</taxon>
        <taxon>Hymenoptera</taxon>
        <taxon>Apocrita</taxon>
        <taxon>Aculeata</taxon>
        <taxon>Apoidea</taxon>
        <taxon>Anthophila</taxon>
        <taxon>Apidae</taxon>
        <taxon>Frieseomelitta</taxon>
    </lineage>
</organism>
<evidence type="ECO:0000256" key="4">
    <source>
        <dbReference type="HAMAP-Rule" id="MF_03057"/>
    </source>
</evidence>
<dbReference type="InterPro" id="IPR028882">
    <property type="entry name" value="SDHAF2"/>
</dbReference>
<dbReference type="FunFam" id="1.10.150.250:FF:000002">
    <property type="entry name" value="Succinate dehydrogenase assembly factor 2, mitochondrial"/>
    <property type="match status" value="1"/>
</dbReference>
<accession>A0A833R7Q5</accession>
<keyword evidence="6" id="KW-1185">Reference proteome</keyword>
<comment type="function">
    <text evidence="4">Plays an essential role in the assembly of succinate dehydrogenase (SDH), an enzyme complex (also referred to as respiratory complex II) that is a component of both the tricarboxylic acid (TCA) cycle and the mitochondrial electron transport chain, and which couples the oxidation of succinate to fumarate with the reduction of ubiquinone (coenzyme Q) to ubiquinol. Required for flavinylation (covalent attachment of FAD) of the flavoprotein subunit of the SDH catalytic dimer.</text>
</comment>
<dbReference type="Proteomes" id="UP000655588">
    <property type="component" value="Unassembled WGS sequence"/>
</dbReference>
<comment type="similarity">
    <text evidence="4">Belongs to the SDHAF2 family.</text>
</comment>
<comment type="caution">
    <text evidence="5">The sequence shown here is derived from an EMBL/GenBank/DDBJ whole genome shotgun (WGS) entry which is preliminary data.</text>
</comment>
<evidence type="ECO:0000256" key="1">
    <source>
        <dbReference type="ARBA" id="ARBA00004305"/>
    </source>
</evidence>
<dbReference type="InterPro" id="IPR036714">
    <property type="entry name" value="SDH_sf"/>
</dbReference>
<dbReference type="InterPro" id="IPR005631">
    <property type="entry name" value="SDH"/>
</dbReference>
<dbReference type="GO" id="GO:0006099">
    <property type="term" value="P:tricarboxylic acid cycle"/>
    <property type="evidence" value="ECO:0007669"/>
    <property type="project" value="TreeGrafter"/>
</dbReference>
<dbReference type="SUPFAM" id="SSF109910">
    <property type="entry name" value="YgfY-like"/>
    <property type="match status" value="1"/>
</dbReference>
<dbReference type="PANTHER" id="PTHR12469">
    <property type="entry name" value="PROTEIN EMI5 HOMOLOG, MITOCHONDRIAL"/>
    <property type="match status" value="1"/>
</dbReference>
<dbReference type="HAMAP" id="MF_03057">
    <property type="entry name" value="SDHAF2"/>
    <property type="match status" value="1"/>
</dbReference>
<dbReference type="GO" id="GO:0005759">
    <property type="term" value="C:mitochondrial matrix"/>
    <property type="evidence" value="ECO:0007669"/>
    <property type="project" value="UniProtKB-SubCell"/>
</dbReference>
<sequence length="153" mass="18010">MNVFIKSLVPAVSVKPVPLIRCISTTHMNYKDDFQDITHPESREPDIPLYTQRNEENKDIKKARLLYQSRKRGMLENGLLLSTFAKKYLSSFNDKQLHLYDCLINLPTNDWDIFYWATGAKPTPPEFDNEIMDLLKKHIKNEERQARIMQPEL</sequence>
<keyword evidence="3 4" id="KW-0143">Chaperone</keyword>
<keyword evidence="2 4" id="KW-0496">Mitochondrion</keyword>